<comment type="caution">
    <text evidence="2">The sequence shown here is derived from an EMBL/GenBank/DDBJ whole genome shotgun (WGS) entry which is preliminary data.</text>
</comment>
<dbReference type="EMBL" id="JACIDJ010000001">
    <property type="protein sequence ID" value="MBB3896833.1"/>
    <property type="molecule type" value="Genomic_DNA"/>
</dbReference>
<feature type="chain" id="PRO_5032837334" evidence="1">
    <location>
        <begin position="21"/>
        <end position="391"/>
    </location>
</feature>
<gene>
    <name evidence="2" type="ORF">GGQ83_000259</name>
</gene>
<dbReference type="RefSeq" id="WP_184381788.1">
    <property type="nucleotide sequence ID" value="NZ_JACIDJ010000001.1"/>
</dbReference>
<feature type="signal peptide" evidence="1">
    <location>
        <begin position="1"/>
        <end position="20"/>
    </location>
</feature>
<keyword evidence="1" id="KW-0732">Signal</keyword>
<name>A0A840A8K0_9PROT</name>
<evidence type="ECO:0000313" key="2">
    <source>
        <dbReference type="EMBL" id="MBB3896833.1"/>
    </source>
</evidence>
<dbReference type="AlphaFoldDB" id="A0A840A8K0"/>
<reference evidence="2 3" key="1">
    <citation type="submission" date="2020-08" db="EMBL/GenBank/DDBJ databases">
        <title>Genomic Encyclopedia of Type Strains, Phase IV (KMG-IV): sequencing the most valuable type-strain genomes for metagenomic binning, comparative biology and taxonomic classification.</title>
        <authorList>
            <person name="Goeker M."/>
        </authorList>
    </citation>
    <scope>NUCLEOTIDE SEQUENCE [LARGE SCALE GENOMIC DNA]</scope>
    <source>
        <strain evidence="2 3">DSM 19979</strain>
    </source>
</reference>
<evidence type="ECO:0000256" key="1">
    <source>
        <dbReference type="SAM" id="SignalP"/>
    </source>
</evidence>
<accession>A0A840A8K0</accession>
<evidence type="ECO:0000313" key="3">
    <source>
        <dbReference type="Proteomes" id="UP000553193"/>
    </source>
</evidence>
<protein>
    <submittedName>
        <fullName evidence="2">Uncharacterized protein</fullName>
    </submittedName>
</protein>
<dbReference type="Proteomes" id="UP000553193">
    <property type="component" value="Unassembled WGS sequence"/>
</dbReference>
<keyword evidence="3" id="KW-1185">Reference proteome</keyword>
<sequence length="391" mass="43548">MRRLAFGLLALLGLGAPAAAQDYRAVGPFPHISGELDLGLLTQAQPRAADRTVRGSSSFLFGELAAGLHLSPTLSLQGVLAFDPAGEQLPNGTDIFLRRQAAFLESLFLDWRAHERLRLQAGKFNAPFGYGHHSFPGAFARFRAHEAYLIRESLGVGATYTWLSDTRFGEHDISAALFTLDTSPFSNTLFTRRRCCEEGFERYSRNSLRQGGAGNNGRLTNFAIALDGDRMPFLPNFSYHAAMVSRGAGKDGAAREWGYALGARFRVEWTPRVRTLFFGEFVEFRNAGGRPIEVIDEDGTELAVRERRRFGTLGAQTTHGDWRATLVWQVEERRREANRVPTRRYLEATVGREIGWGFGVDLGYQYAVNPGEERTGSAHGFVSRLGFTQRF</sequence>
<proteinExistence type="predicted"/>
<organism evidence="2 3">
    <name type="scientific">Roseococcus suduntuyensis</name>
    <dbReference type="NCBI Taxonomy" id="455361"/>
    <lineage>
        <taxon>Bacteria</taxon>
        <taxon>Pseudomonadati</taxon>
        <taxon>Pseudomonadota</taxon>
        <taxon>Alphaproteobacteria</taxon>
        <taxon>Acetobacterales</taxon>
        <taxon>Roseomonadaceae</taxon>
        <taxon>Roseococcus</taxon>
    </lineage>
</organism>